<evidence type="ECO:0000313" key="2">
    <source>
        <dbReference type="Proteomes" id="UP000299102"/>
    </source>
</evidence>
<evidence type="ECO:0000313" key="1">
    <source>
        <dbReference type="EMBL" id="GBP36259.1"/>
    </source>
</evidence>
<accession>A0A4C1VCB3</accession>
<dbReference type="EMBL" id="BGZK01000316">
    <property type="protein sequence ID" value="GBP36259.1"/>
    <property type="molecule type" value="Genomic_DNA"/>
</dbReference>
<comment type="caution">
    <text evidence="1">The sequence shown here is derived from an EMBL/GenBank/DDBJ whole genome shotgun (WGS) entry which is preliminary data.</text>
</comment>
<dbReference type="AlphaFoldDB" id="A0A4C1VCB3"/>
<keyword evidence="2" id="KW-1185">Reference proteome</keyword>
<name>A0A4C1VCB3_EUMVA</name>
<sequence>MDVNLNPGPGSRFCPPSRFQFPYFKRYKNITGSIPGNPDGRKGGPPDFIQRTKHNSGSHYFTSSSMVNAVATIARAMRRSSDDGPQVRYIYQREGEPSIPPPRRNAAELFRNNHRDAHSDRDNRRYRPSAGELMVKCPQLDTLKRRRSVAELLVQAALTRAGKWFYMSSTLFRTRARLLLDQFFLGFFYLFVHTRSRGDDEPHPEDLDAFWPSCGRFFHVNLIVEIRRLIYACDFPHIHGVYA</sequence>
<organism evidence="1 2">
    <name type="scientific">Eumeta variegata</name>
    <name type="common">Bagworm moth</name>
    <name type="synonym">Eumeta japonica</name>
    <dbReference type="NCBI Taxonomy" id="151549"/>
    <lineage>
        <taxon>Eukaryota</taxon>
        <taxon>Metazoa</taxon>
        <taxon>Ecdysozoa</taxon>
        <taxon>Arthropoda</taxon>
        <taxon>Hexapoda</taxon>
        <taxon>Insecta</taxon>
        <taxon>Pterygota</taxon>
        <taxon>Neoptera</taxon>
        <taxon>Endopterygota</taxon>
        <taxon>Lepidoptera</taxon>
        <taxon>Glossata</taxon>
        <taxon>Ditrysia</taxon>
        <taxon>Tineoidea</taxon>
        <taxon>Psychidae</taxon>
        <taxon>Oiketicinae</taxon>
        <taxon>Eumeta</taxon>
    </lineage>
</organism>
<gene>
    <name evidence="1" type="ORF">EVAR_85507_1</name>
</gene>
<protein>
    <submittedName>
        <fullName evidence="1">Uncharacterized protein</fullName>
    </submittedName>
</protein>
<reference evidence="1 2" key="1">
    <citation type="journal article" date="2019" name="Commun. Biol.">
        <title>The bagworm genome reveals a unique fibroin gene that provides high tensile strength.</title>
        <authorList>
            <person name="Kono N."/>
            <person name="Nakamura H."/>
            <person name="Ohtoshi R."/>
            <person name="Tomita M."/>
            <person name="Numata K."/>
            <person name="Arakawa K."/>
        </authorList>
    </citation>
    <scope>NUCLEOTIDE SEQUENCE [LARGE SCALE GENOMIC DNA]</scope>
</reference>
<proteinExistence type="predicted"/>
<dbReference type="Proteomes" id="UP000299102">
    <property type="component" value="Unassembled WGS sequence"/>
</dbReference>